<comment type="caution">
    <text evidence="1">The sequence shown here is derived from an EMBL/GenBank/DDBJ whole genome shotgun (WGS) entry which is preliminary data.</text>
</comment>
<reference evidence="1 2" key="1">
    <citation type="journal article" date="2002" name="Int. J. Syst. Evol. Microbiol.">
        <title>Sphingopyxis witflariensis sp. nov., isolated from activated sludge.</title>
        <authorList>
            <person name="Kampfer P."/>
            <person name="Witzenberger R."/>
            <person name="Denner E.B."/>
            <person name="Busse H.J."/>
            <person name="Neef A."/>
        </authorList>
    </citation>
    <scope>NUCLEOTIDE SEQUENCE [LARGE SCALE GENOMIC DNA]</scope>
    <source>
        <strain evidence="1 2">DSM 14551</strain>
    </source>
</reference>
<organism evidence="1 2">
    <name type="scientific">Sphingopyxis witflariensis</name>
    <dbReference type="NCBI Taxonomy" id="173675"/>
    <lineage>
        <taxon>Bacteria</taxon>
        <taxon>Pseudomonadati</taxon>
        <taxon>Pseudomonadota</taxon>
        <taxon>Alphaproteobacteria</taxon>
        <taxon>Sphingomonadales</taxon>
        <taxon>Sphingomonadaceae</taxon>
        <taxon>Sphingopyxis</taxon>
    </lineage>
</organism>
<protein>
    <submittedName>
        <fullName evidence="1">Uncharacterized protein</fullName>
    </submittedName>
</protein>
<evidence type="ECO:0000313" key="2">
    <source>
        <dbReference type="Proteomes" id="UP000197097"/>
    </source>
</evidence>
<accession>A0A2D0ANC0</accession>
<evidence type="ECO:0000313" key="1">
    <source>
        <dbReference type="EMBL" id="OWQ95104.1"/>
    </source>
</evidence>
<sequence length="113" mass="11984">MSKSPPAEAFETARECLAELKAAETFWETFEGNPNPPGQDIDVTQIIADAIYGATYDRRVELLLTPATTPAELHEKIVEIRLGGMAGGHDCWDAVMARLEADAAALAAIGGAA</sequence>
<dbReference type="Proteomes" id="UP000197097">
    <property type="component" value="Unassembled WGS sequence"/>
</dbReference>
<keyword evidence="2" id="KW-1185">Reference proteome</keyword>
<proteinExistence type="predicted"/>
<dbReference type="RefSeq" id="WP_088473433.1">
    <property type="nucleotide sequence ID" value="NZ_NISJ01000008.1"/>
</dbReference>
<gene>
    <name evidence="1" type="ORF">CDQ91_14375</name>
</gene>
<dbReference type="EMBL" id="NISJ01000008">
    <property type="protein sequence ID" value="OWQ95104.1"/>
    <property type="molecule type" value="Genomic_DNA"/>
</dbReference>
<dbReference type="AlphaFoldDB" id="A0A2D0ANC0"/>
<name>A0A2D0ANC0_9SPHN</name>